<evidence type="ECO:0000259" key="5">
    <source>
        <dbReference type="PROSITE" id="PS51460"/>
    </source>
</evidence>
<dbReference type="SUPFAM" id="SSF143575">
    <property type="entry name" value="GAS2 domain-like"/>
    <property type="match status" value="1"/>
</dbReference>
<feature type="compositionally biased region" description="Low complexity" evidence="4">
    <location>
        <begin position="489"/>
        <end position="501"/>
    </location>
</feature>
<accession>A0A067LUV0</accession>
<dbReference type="GO" id="GO:0030473">
    <property type="term" value="P:nuclear migration along microtubule"/>
    <property type="evidence" value="ECO:0007669"/>
    <property type="project" value="TreeGrafter"/>
</dbReference>
<dbReference type="InterPro" id="IPR003108">
    <property type="entry name" value="GAR_dom"/>
</dbReference>
<keyword evidence="7" id="KW-1185">Reference proteome</keyword>
<dbReference type="EMBL" id="KL198121">
    <property type="protein sequence ID" value="KDQ06874.1"/>
    <property type="molecule type" value="Genomic_DNA"/>
</dbReference>
<keyword evidence="3" id="KW-0206">Cytoskeleton</keyword>
<evidence type="ECO:0000256" key="4">
    <source>
        <dbReference type="SAM" id="MobiDB-lite"/>
    </source>
</evidence>
<keyword evidence="2" id="KW-0963">Cytoplasm</keyword>
<dbReference type="HOGENOM" id="CLU_333989_0_0_1"/>
<dbReference type="InParanoid" id="A0A067LUV0"/>
<reference evidence="7" key="1">
    <citation type="journal article" date="2014" name="Proc. Natl. Acad. Sci. U.S.A.">
        <title>Extensive sampling of basidiomycete genomes demonstrates inadequacy of the white-rot/brown-rot paradigm for wood decay fungi.</title>
        <authorList>
            <person name="Riley R."/>
            <person name="Salamov A.A."/>
            <person name="Brown D.W."/>
            <person name="Nagy L.G."/>
            <person name="Floudas D."/>
            <person name="Held B.W."/>
            <person name="Levasseur A."/>
            <person name="Lombard V."/>
            <person name="Morin E."/>
            <person name="Otillar R."/>
            <person name="Lindquist E.A."/>
            <person name="Sun H."/>
            <person name="LaButti K.M."/>
            <person name="Schmutz J."/>
            <person name="Jabbour D."/>
            <person name="Luo H."/>
            <person name="Baker S.E."/>
            <person name="Pisabarro A.G."/>
            <person name="Walton J.D."/>
            <person name="Blanchette R.A."/>
            <person name="Henrissat B."/>
            <person name="Martin F."/>
            <person name="Cullen D."/>
            <person name="Hibbett D.S."/>
            <person name="Grigoriev I.V."/>
        </authorList>
    </citation>
    <scope>NUCLEOTIDE SEQUENCE [LARGE SCALE GENOMIC DNA]</scope>
    <source>
        <strain evidence="7">FD-172 SS1</strain>
    </source>
</reference>
<dbReference type="Pfam" id="PF08580">
    <property type="entry name" value="KAR9"/>
    <property type="match status" value="1"/>
</dbReference>
<dbReference type="GO" id="GO:0051293">
    <property type="term" value="P:establishment of spindle localization"/>
    <property type="evidence" value="ECO:0007669"/>
    <property type="project" value="TreeGrafter"/>
</dbReference>
<dbReference type="GO" id="GO:0043332">
    <property type="term" value="C:mating projection tip"/>
    <property type="evidence" value="ECO:0007669"/>
    <property type="project" value="TreeGrafter"/>
</dbReference>
<dbReference type="PROSITE" id="PS51460">
    <property type="entry name" value="GAR"/>
    <property type="match status" value="1"/>
</dbReference>
<feature type="compositionally biased region" description="Polar residues" evidence="4">
    <location>
        <begin position="629"/>
        <end position="639"/>
    </location>
</feature>
<organism evidence="6 7">
    <name type="scientific">Botryobasidium botryosum (strain FD-172 SS1)</name>
    <dbReference type="NCBI Taxonomy" id="930990"/>
    <lineage>
        <taxon>Eukaryota</taxon>
        <taxon>Fungi</taxon>
        <taxon>Dikarya</taxon>
        <taxon>Basidiomycota</taxon>
        <taxon>Agaricomycotina</taxon>
        <taxon>Agaricomycetes</taxon>
        <taxon>Cantharellales</taxon>
        <taxon>Botryobasidiaceae</taxon>
        <taxon>Botryobasidium</taxon>
    </lineage>
</organism>
<dbReference type="PANTHER" id="PTHR37271:SF1">
    <property type="entry name" value="KARYOGAMY PROTEIN KAR9"/>
    <property type="match status" value="1"/>
</dbReference>
<feature type="region of interest" description="Disordered" evidence="4">
    <location>
        <begin position="387"/>
        <end position="731"/>
    </location>
</feature>
<dbReference type="GO" id="GO:0005816">
    <property type="term" value="C:spindle pole body"/>
    <property type="evidence" value="ECO:0007669"/>
    <property type="project" value="TreeGrafter"/>
</dbReference>
<feature type="compositionally biased region" description="Low complexity" evidence="4">
    <location>
        <begin position="18"/>
        <end position="31"/>
    </location>
</feature>
<proteinExistence type="predicted"/>
<feature type="compositionally biased region" description="Polar residues" evidence="4">
    <location>
        <begin position="571"/>
        <end position="620"/>
    </location>
</feature>
<feature type="compositionally biased region" description="Low complexity" evidence="4">
    <location>
        <begin position="517"/>
        <end position="530"/>
    </location>
</feature>
<dbReference type="GO" id="GO:0005938">
    <property type="term" value="C:cell cortex"/>
    <property type="evidence" value="ECO:0007669"/>
    <property type="project" value="TreeGrafter"/>
</dbReference>
<dbReference type="PANTHER" id="PTHR37271">
    <property type="entry name" value="KARYOGAMY PROTEIN KAR9"/>
    <property type="match status" value="1"/>
</dbReference>
<name>A0A067LUV0_BOTB1</name>
<feature type="compositionally biased region" description="Polar residues" evidence="4">
    <location>
        <begin position="502"/>
        <end position="516"/>
    </location>
</feature>
<feature type="compositionally biased region" description="Low complexity" evidence="4">
    <location>
        <begin position="645"/>
        <end position="659"/>
    </location>
</feature>
<protein>
    <recommendedName>
        <fullName evidence="5">GAR domain-containing protein</fullName>
    </recommendedName>
</protein>
<dbReference type="InterPro" id="IPR013889">
    <property type="entry name" value="Karyogamy_KAR9"/>
</dbReference>
<feature type="compositionally biased region" description="Low complexity" evidence="4">
    <location>
        <begin position="691"/>
        <end position="723"/>
    </location>
</feature>
<evidence type="ECO:0000313" key="7">
    <source>
        <dbReference type="Proteomes" id="UP000027195"/>
    </source>
</evidence>
<evidence type="ECO:0000256" key="2">
    <source>
        <dbReference type="ARBA" id="ARBA00022490"/>
    </source>
</evidence>
<dbReference type="InterPro" id="IPR036534">
    <property type="entry name" value="GAR_dom_sf"/>
</dbReference>
<feature type="domain" description="GAR" evidence="5">
    <location>
        <begin position="747"/>
        <end position="844"/>
    </location>
</feature>
<dbReference type="GO" id="GO:0008017">
    <property type="term" value="F:microtubule binding"/>
    <property type="evidence" value="ECO:0007669"/>
    <property type="project" value="InterPro"/>
</dbReference>
<dbReference type="Proteomes" id="UP000027195">
    <property type="component" value="Unassembled WGS sequence"/>
</dbReference>
<evidence type="ECO:0000256" key="1">
    <source>
        <dbReference type="ARBA" id="ARBA00004245"/>
    </source>
</evidence>
<feature type="compositionally biased region" description="Pro residues" evidence="4">
    <location>
        <begin position="395"/>
        <end position="411"/>
    </location>
</feature>
<sequence>MAAVSYYPQPNLPHRPGSSSSSFSFDSVHSASENDEDATVTITANNRTLKRTKKQRSAEDLRVLAISAQITEVSYSISDIQTRIFEIQELRHQDLGISNGASSKGPAASSSSTGVIDQALIHLDERLEAVSKSVNLIEDTLEPLLRAFQNMNLDQSHSSENGADILILRKHAALLAEWEGVQNEAENLRDELKEDKWLAVFRNASEQADGMMASLDKAASQCHEFVLQVRRQRAREAELSRSSFASTSTWSEKGGVSLEVYNELLKSFEAKKKYYMPSTTKVLSVLDKGVRDRVTKNGECLRRHADMRAKWRNLRERISTIDAEMEKVRKLLDGDFSDDASISTVSRGTAKSREGHAALNESVRSLGSSTSGTLARSMSPLKRFAAKMTGKSPKVSPPVPAPAVGPPPRTPPTDRTLRRRTSFFPLRNADTASRHKANSSVDHLNPPILPRHSPPSDEQTLRGKKPPWNISTRVEPEPYQTATIKPNTSRRAPTPSPASSRVTQASYSSSAFDSTHTLPSPTIWTTPPSTNGRDAFNASRGSLEPPMGRNFTPRTRPTTPSYIPSPAYSRASVSQVSVTSSEDQDVTPTSLMQRAMSPSFSATRSVRSTPLKSRRPSNSLIPAPRLSVSGASRATSPTMSHERSASPSLSASSSAISPATPETGPRSRVGATPVPQYPFLSTPPSRPGPRPSLGKGRPPSSYKESSPNVSSSRPGSRPSSRVTSYDRSTVFTPSLDQNPVIQYVPMSLKDPLDVEVARVVNSIAHGFLIERIDPPLRAAPPPGAEIKAQYAISNALGRKVINCRLVVINRSGSRPEGQTKKVMCRVGGGWLDLHMYLLNRQAGVA</sequence>
<dbReference type="STRING" id="930990.A0A067LUV0"/>
<comment type="subcellular location">
    <subcellularLocation>
        <location evidence="1">Cytoplasm</location>
        <location evidence="1">Cytoskeleton</location>
    </subcellularLocation>
</comment>
<evidence type="ECO:0000256" key="3">
    <source>
        <dbReference type="ARBA" id="ARBA00023212"/>
    </source>
</evidence>
<evidence type="ECO:0000313" key="6">
    <source>
        <dbReference type="EMBL" id="KDQ06874.1"/>
    </source>
</evidence>
<feature type="region of interest" description="Disordered" evidence="4">
    <location>
        <begin position="1"/>
        <end position="39"/>
    </location>
</feature>
<dbReference type="OrthoDB" id="5559380at2759"/>
<dbReference type="AlphaFoldDB" id="A0A067LUV0"/>
<gene>
    <name evidence="6" type="ORF">BOTBODRAFT_39301</name>
</gene>